<evidence type="ECO:0000256" key="2">
    <source>
        <dbReference type="ARBA" id="ARBA00022722"/>
    </source>
</evidence>
<dbReference type="GO" id="GO:0046872">
    <property type="term" value="F:metal ion binding"/>
    <property type="evidence" value="ECO:0007669"/>
    <property type="project" value="UniProtKB-KW"/>
</dbReference>
<keyword evidence="4" id="KW-0378">Hydrolase</keyword>
<reference evidence="8" key="1">
    <citation type="journal article" date="2015" name="Nature">
        <title>Complex archaea that bridge the gap between prokaryotes and eukaryotes.</title>
        <authorList>
            <person name="Spang A."/>
            <person name="Saw J.H."/>
            <person name="Jorgensen S.L."/>
            <person name="Zaremba-Niedzwiedzka K."/>
            <person name="Martijn J."/>
            <person name="Lind A.E."/>
            <person name="van Eijk R."/>
            <person name="Schleper C."/>
            <person name="Guy L."/>
            <person name="Ettema T.J."/>
        </authorList>
    </citation>
    <scope>NUCLEOTIDE SEQUENCE</scope>
</reference>
<keyword evidence="3" id="KW-0479">Metal-binding</keyword>
<evidence type="ECO:0000256" key="4">
    <source>
        <dbReference type="ARBA" id="ARBA00022801"/>
    </source>
</evidence>
<dbReference type="SUPFAM" id="SSF52980">
    <property type="entry name" value="Restriction endonuclease-like"/>
    <property type="match status" value="1"/>
</dbReference>
<feature type="domain" description="PD-(D/E)XK endonuclease-like" evidence="7">
    <location>
        <begin position="10"/>
        <end position="251"/>
    </location>
</feature>
<dbReference type="PANTHER" id="PTHR36531">
    <property type="entry name" value="CRISPR-ASSOCIATED EXONUCLEASE CAS4"/>
    <property type="match status" value="1"/>
</dbReference>
<dbReference type="GO" id="GO:0051536">
    <property type="term" value="F:iron-sulfur cluster binding"/>
    <property type="evidence" value="ECO:0007669"/>
    <property type="project" value="UniProtKB-KW"/>
</dbReference>
<dbReference type="EMBL" id="LAZR01024390">
    <property type="protein sequence ID" value="KKL75303.1"/>
    <property type="molecule type" value="Genomic_DNA"/>
</dbReference>
<dbReference type="Gene3D" id="3.90.320.10">
    <property type="match status" value="1"/>
</dbReference>
<dbReference type="PANTHER" id="PTHR36531:SF6">
    <property type="entry name" value="DNA REPLICATION ATP-DEPENDENT HELICASE_NUCLEASE DNA2"/>
    <property type="match status" value="1"/>
</dbReference>
<dbReference type="InterPro" id="IPR011604">
    <property type="entry name" value="PDDEXK-like_dom_sf"/>
</dbReference>
<comment type="caution">
    <text evidence="8">The sequence shown here is derived from an EMBL/GenBank/DDBJ whole genome shotgun (WGS) entry which is preliminary data.</text>
</comment>
<dbReference type="InterPro" id="IPR038726">
    <property type="entry name" value="PDDEXK_AddAB-type"/>
</dbReference>
<evidence type="ECO:0000256" key="1">
    <source>
        <dbReference type="ARBA" id="ARBA00001966"/>
    </source>
</evidence>
<sequence length="272" mass="32312">MASNGKSIAVSHSWKYQYEWCPRQFKYSRIDRVRPDSPKVAATIVGIAIHRAIELMYARSEFTLEYLLQIWPKVFEDTFRYEKYVFYDNTKKQSWLTAGARILDTFYVVAKKKGFLIKPIAYEWKFTLHLVSKSGRKYTVRGMIDLIVQIGNEIFIIVFKSGKYKATQTEIHKHDQLTLYSLAFRTLMKKTETKLAFFYLRDGDIRYTTRTEADYQKVIDEIDNNQIKIEQGEFKPTYVKCYLCQFQARCRADDSVTQTGVPFEWFYREPKR</sequence>
<evidence type="ECO:0000256" key="6">
    <source>
        <dbReference type="ARBA" id="ARBA00023014"/>
    </source>
</evidence>
<dbReference type="Pfam" id="PF12705">
    <property type="entry name" value="PDDEXK_1"/>
    <property type="match status" value="1"/>
</dbReference>
<evidence type="ECO:0000313" key="8">
    <source>
        <dbReference type="EMBL" id="KKL75303.1"/>
    </source>
</evidence>
<keyword evidence="6" id="KW-0411">Iron-sulfur</keyword>
<protein>
    <recommendedName>
        <fullName evidence="7">PD-(D/E)XK endonuclease-like domain-containing protein</fullName>
    </recommendedName>
</protein>
<dbReference type="AlphaFoldDB" id="A0A0F9EMJ4"/>
<evidence type="ECO:0000256" key="5">
    <source>
        <dbReference type="ARBA" id="ARBA00023004"/>
    </source>
</evidence>
<accession>A0A0F9EMJ4</accession>
<proteinExistence type="predicted"/>
<dbReference type="GO" id="GO:0016787">
    <property type="term" value="F:hydrolase activity"/>
    <property type="evidence" value="ECO:0007669"/>
    <property type="project" value="UniProtKB-KW"/>
</dbReference>
<dbReference type="InterPro" id="IPR011335">
    <property type="entry name" value="Restrct_endonuc-II-like"/>
</dbReference>
<evidence type="ECO:0000259" key="7">
    <source>
        <dbReference type="Pfam" id="PF12705"/>
    </source>
</evidence>
<evidence type="ECO:0000256" key="3">
    <source>
        <dbReference type="ARBA" id="ARBA00022723"/>
    </source>
</evidence>
<keyword evidence="5" id="KW-0408">Iron</keyword>
<gene>
    <name evidence="8" type="ORF">LCGC14_2056240</name>
</gene>
<dbReference type="InterPro" id="IPR051827">
    <property type="entry name" value="Cas4_exonuclease"/>
</dbReference>
<keyword evidence="2" id="KW-0540">Nuclease</keyword>
<dbReference type="GO" id="GO:0004518">
    <property type="term" value="F:nuclease activity"/>
    <property type="evidence" value="ECO:0007669"/>
    <property type="project" value="UniProtKB-KW"/>
</dbReference>
<comment type="cofactor">
    <cofactor evidence="1">
        <name>[4Fe-4S] cluster</name>
        <dbReference type="ChEBI" id="CHEBI:49883"/>
    </cofactor>
</comment>
<name>A0A0F9EMJ4_9ZZZZ</name>
<organism evidence="8">
    <name type="scientific">marine sediment metagenome</name>
    <dbReference type="NCBI Taxonomy" id="412755"/>
    <lineage>
        <taxon>unclassified sequences</taxon>
        <taxon>metagenomes</taxon>
        <taxon>ecological metagenomes</taxon>
    </lineage>
</organism>